<evidence type="ECO:0000259" key="5">
    <source>
        <dbReference type="PROSITE" id="PS50059"/>
    </source>
</evidence>
<keyword evidence="1" id="KW-0677">Repeat</keyword>
<evidence type="ECO:0000256" key="1">
    <source>
        <dbReference type="ARBA" id="ARBA00022737"/>
    </source>
</evidence>
<dbReference type="EC" id="5.2.1.8" evidence="3"/>
<keyword evidence="4" id="KW-0472">Membrane</keyword>
<dbReference type="SUPFAM" id="SSF54534">
    <property type="entry name" value="FKBP-like"/>
    <property type="match status" value="1"/>
</dbReference>
<dbReference type="PROSITE" id="PS50059">
    <property type="entry name" value="FKBP_PPIASE"/>
    <property type="match status" value="1"/>
</dbReference>
<keyword evidence="3" id="KW-0413">Isomerase</keyword>
<evidence type="ECO:0000256" key="3">
    <source>
        <dbReference type="PROSITE-ProRule" id="PRU00277"/>
    </source>
</evidence>
<comment type="catalytic activity">
    <reaction evidence="3">
        <text>[protein]-peptidylproline (omega=180) = [protein]-peptidylproline (omega=0)</text>
        <dbReference type="Rhea" id="RHEA:16237"/>
        <dbReference type="Rhea" id="RHEA-COMP:10747"/>
        <dbReference type="Rhea" id="RHEA-COMP:10748"/>
        <dbReference type="ChEBI" id="CHEBI:83833"/>
        <dbReference type="ChEBI" id="CHEBI:83834"/>
        <dbReference type="EC" id="5.2.1.8"/>
    </reaction>
</comment>
<proteinExistence type="predicted"/>
<feature type="domain" description="PPIase FKBP-type" evidence="5">
    <location>
        <begin position="68"/>
        <end position="157"/>
    </location>
</feature>
<evidence type="ECO:0000313" key="6">
    <source>
        <dbReference type="EMBL" id="CAE0459137.1"/>
    </source>
</evidence>
<organism evidence="6">
    <name type="scientific">Chaetoceros debilis</name>
    <dbReference type="NCBI Taxonomy" id="122233"/>
    <lineage>
        <taxon>Eukaryota</taxon>
        <taxon>Sar</taxon>
        <taxon>Stramenopiles</taxon>
        <taxon>Ochrophyta</taxon>
        <taxon>Bacillariophyta</taxon>
        <taxon>Coscinodiscophyceae</taxon>
        <taxon>Chaetocerotophycidae</taxon>
        <taxon>Chaetocerotales</taxon>
        <taxon>Chaetocerotaceae</taxon>
        <taxon>Chaetoceros</taxon>
    </lineage>
</organism>
<gene>
    <name evidence="6" type="ORF">CDEB00056_LOCUS3978</name>
</gene>
<dbReference type="Pfam" id="PF00254">
    <property type="entry name" value="FKBP_C"/>
    <property type="match status" value="1"/>
</dbReference>
<accession>A0A7S3V6A5</accession>
<dbReference type="EMBL" id="HBIO01005591">
    <property type="protein sequence ID" value="CAE0459137.1"/>
    <property type="molecule type" value="Transcribed_RNA"/>
</dbReference>
<keyword evidence="3" id="KW-0697">Rotamase</keyword>
<dbReference type="Gene3D" id="3.10.50.40">
    <property type="match status" value="1"/>
</dbReference>
<keyword evidence="4" id="KW-0812">Transmembrane</keyword>
<evidence type="ECO:0000256" key="4">
    <source>
        <dbReference type="SAM" id="Phobius"/>
    </source>
</evidence>
<dbReference type="InterPro" id="IPR050754">
    <property type="entry name" value="FKBP4/5/8-like"/>
</dbReference>
<dbReference type="AlphaFoldDB" id="A0A7S3V6A5"/>
<reference evidence="6" key="1">
    <citation type="submission" date="2021-01" db="EMBL/GenBank/DDBJ databases">
        <authorList>
            <person name="Corre E."/>
            <person name="Pelletier E."/>
            <person name="Niang G."/>
            <person name="Scheremetjew M."/>
            <person name="Finn R."/>
            <person name="Kale V."/>
            <person name="Holt S."/>
            <person name="Cochrane G."/>
            <person name="Meng A."/>
            <person name="Brown T."/>
            <person name="Cohen L."/>
        </authorList>
    </citation>
    <scope>NUCLEOTIDE SEQUENCE</scope>
    <source>
        <strain evidence="6">MM31A-1</strain>
    </source>
</reference>
<keyword evidence="4" id="KW-1133">Transmembrane helix</keyword>
<keyword evidence="2" id="KW-0802">TPR repeat</keyword>
<protein>
    <recommendedName>
        <fullName evidence="3">peptidylprolyl isomerase</fullName>
        <ecNumber evidence="3">5.2.1.8</ecNumber>
    </recommendedName>
</protein>
<dbReference type="GO" id="GO:0003755">
    <property type="term" value="F:peptidyl-prolyl cis-trans isomerase activity"/>
    <property type="evidence" value="ECO:0007669"/>
    <property type="project" value="UniProtKB-KW"/>
</dbReference>
<dbReference type="InterPro" id="IPR046357">
    <property type="entry name" value="PPIase_dom_sf"/>
</dbReference>
<sequence length="302" mass="32033">MVSIKMNKSLRCFLIAFTAAKSSAFAPINSSARTSATISTSLSATTAIAEGLTKNVIKEGNGPPLRLGEVATVSYNCVVSATQQPFAKSPRQKVVIGDGVMIDGWEKALSTMSVGEKSIVYVDGSAASVYGYGSDGVGDIVPPNAALELEIEILEAEEQKNMGMAGQAVTGMTGSGELGALDPMKPRTPDAIAAAYAARQEQMILEQAEKKEGLEGWIEKAKTFYFFGFFEGETGEKAPWILRPSITFPIAFAVVGAGFWVTFALGGISERGTQVKDELDDIVLSYAIVKNTLVLAFAEMSK</sequence>
<dbReference type="InterPro" id="IPR001179">
    <property type="entry name" value="PPIase_FKBP_dom"/>
</dbReference>
<dbReference type="PANTHER" id="PTHR46512">
    <property type="entry name" value="PEPTIDYLPROLYL ISOMERASE"/>
    <property type="match status" value="1"/>
</dbReference>
<evidence type="ECO:0000256" key="2">
    <source>
        <dbReference type="ARBA" id="ARBA00022803"/>
    </source>
</evidence>
<name>A0A7S3V6A5_9STRA</name>
<feature type="transmembrane region" description="Helical" evidence="4">
    <location>
        <begin position="246"/>
        <end position="268"/>
    </location>
</feature>